<dbReference type="AlphaFoldDB" id="A0A1X2IKZ0"/>
<keyword evidence="5" id="KW-0472">Membrane</keyword>
<dbReference type="PANTHER" id="PTHR10519">
    <property type="entry name" value="GABA-B RECEPTOR"/>
    <property type="match status" value="1"/>
</dbReference>
<evidence type="ECO:0000313" key="10">
    <source>
        <dbReference type="EMBL" id="ORZ18445.1"/>
    </source>
</evidence>
<dbReference type="Proteomes" id="UP000193560">
    <property type="component" value="Unassembled WGS sequence"/>
</dbReference>
<evidence type="ECO:0000256" key="8">
    <source>
        <dbReference type="ARBA" id="ARBA00023224"/>
    </source>
</evidence>
<dbReference type="InterPro" id="IPR028082">
    <property type="entry name" value="Peripla_BP_I"/>
</dbReference>
<dbReference type="InterPro" id="IPR001828">
    <property type="entry name" value="ANF_lig-bd_rcpt"/>
</dbReference>
<dbReference type="OrthoDB" id="5984008at2759"/>
<protein>
    <submittedName>
        <fullName evidence="10">Periplasmic binding protein-like I</fullName>
    </submittedName>
</protein>
<dbReference type="PRINTS" id="PR00248">
    <property type="entry name" value="GPCRMGR"/>
</dbReference>
<gene>
    <name evidence="10" type="ORF">BCR42DRAFT_324251</name>
</gene>
<comment type="subcellular location">
    <subcellularLocation>
        <location evidence="1">Membrane</location>
        <topology evidence="1">Multi-pass membrane protein</topology>
    </subcellularLocation>
</comment>
<sequence length="348" mass="38023">MAVNEINAGQLIPGAYVTLIQKDSFPDSSVDQAAVTNAVYALVTLLQQGVIGVIGDVTSSWTALSALMTSALDLPQCSFAASDVSFSDKAQFKYFFRSIPTDVVMIDSMMRFINQQGWMKVGVVYTNDPLGQQLYQRVIQQTEALDIQLVNYQSFPSTTSTSTSADVKDSLDNLVNSGARIIIVAARGQAQSSLIVQAAASGYLSRNFVWLLVEDDITTNLQDSIDDYNRQLTNNNAASSTTRKLSSTDFNGLFYFVNWLTLDGYRPYDLFLSQWTQLDPNILAYSCMMMMADGFQNILRSTTNQTNGLLQLASGDLGHNLTPQAFNTGYVGPEGPMNLDVNGDITSG</sequence>
<dbReference type="EMBL" id="MCGE01000008">
    <property type="protein sequence ID" value="ORZ18445.1"/>
    <property type="molecule type" value="Genomic_DNA"/>
</dbReference>
<evidence type="ECO:0000256" key="1">
    <source>
        <dbReference type="ARBA" id="ARBA00004141"/>
    </source>
</evidence>
<accession>A0A1X2IKZ0</accession>
<evidence type="ECO:0000256" key="5">
    <source>
        <dbReference type="ARBA" id="ARBA00023136"/>
    </source>
</evidence>
<dbReference type="SUPFAM" id="SSF53822">
    <property type="entry name" value="Periplasmic binding protein-like I"/>
    <property type="match status" value="1"/>
</dbReference>
<dbReference type="InterPro" id="IPR000337">
    <property type="entry name" value="GPCR_3"/>
</dbReference>
<keyword evidence="6" id="KW-0675">Receptor</keyword>
<proteinExistence type="predicted"/>
<keyword evidence="8" id="KW-0807">Transducer</keyword>
<comment type="caution">
    <text evidence="10">The sequence shown here is derived from an EMBL/GenBank/DDBJ whole genome shotgun (WGS) entry which is preliminary data.</text>
</comment>
<keyword evidence="3" id="KW-1133">Transmembrane helix</keyword>
<keyword evidence="2" id="KW-0812">Transmembrane</keyword>
<evidence type="ECO:0000256" key="7">
    <source>
        <dbReference type="ARBA" id="ARBA00023180"/>
    </source>
</evidence>
<organism evidence="10 11">
    <name type="scientific">Absidia repens</name>
    <dbReference type="NCBI Taxonomy" id="90262"/>
    <lineage>
        <taxon>Eukaryota</taxon>
        <taxon>Fungi</taxon>
        <taxon>Fungi incertae sedis</taxon>
        <taxon>Mucoromycota</taxon>
        <taxon>Mucoromycotina</taxon>
        <taxon>Mucoromycetes</taxon>
        <taxon>Mucorales</taxon>
        <taxon>Cunninghamellaceae</taxon>
        <taxon>Absidia</taxon>
    </lineage>
</organism>
<keyword evidence="7" id="KW-0325">Glycoprotein</keyword>
<evidence type="ECO:0000256" key="2">
    <source>
        <dbReference type="ARBA" id="ARBA00022692"/>
    </source>
</evidence>
<evidence type="ECO:0000256" key="3">
    <source>
        <dbReference type="ARBA" id="ARBA00022989"/>
    </source>
</evidence>
<dbReference type="InterPro" id="IPR002455">
    <property type="entry name" value="GPCR3_GABA-B"/>
</dbReference>
<evidence type="ECO:0000256" key="6">
    <source>
        <dbReference type="ARBA" id="ARBA00023170"/>
    </source>
</evidence>
<evidence type="ECO:0000259" key="9">
    <source>
        <dbReference type="Pfam" id="PF01094"/>
    </source>
</evidence>
<reference evidence="10 11" key="1">
    <citation type="submission" date="2016-07" db="EMBL/GenBank/DDBJ databases">
        <title>Pervasive Adenine N6-methylation of Active Genes in Fungi.</title>
        <authorList>
            <consortium name="DOE Joint Genome Institute"/>
            <person name="Mondo S.J."/>
            <person name="Dannebaum R.O."/>
            <person name="Kuo R.C."/>
            <person name="Labutti K."/>
            <person name="Haridas S."/>
            <person name="Kuo A."/>
            <person name="Salamov A."/>
            <person name="Ahrendt S.R."/>
            <person name="Lipzen A."/>
            <person name="Sullivan W."/>
            <person name="Andreopoulos W.B."/>
            <person name="Clum A."/>
            <person name="Lindquist E."/>
            <person name="Daum C."/>
            <person name="Ramamoorthy G.K."/>
            <person name="Gryganskyi A."/>
            <person name="Culley D."/>
            <person name="Magnuson J.K."/>
            <person name="James T.Y."/>
            <person name="O'Malley M.A."/>
            <person name="Stajich J.E."/>
            <person name="Spatafora J.W."/>
            <person name="Visel A."/>
            <person name="Grigoriev I.V."/>
        </authorList>
    </citation>
    <scope>NUCLEOTIDE SEQUENCE [LARGE SCALE GENOMIC DNA]</scope>
    <source>
        <strain evidence="10 11">NRRL 1336</strain>
    </source>
</reference>
<evidence type="ECO:0000256" key="4">
    <source>
        <dbReference type="ARBA" id="ARBA00023040"/>
    </source>
</evidence>
<evidence type="ECO:0000313" key="11">
    <source>
        <dbReference type="Proteomes" id="UP000193560"/>
    </source>
</evidence>
<dbReference type="PANTHER" id="PTHR10519:SF20">
    <property type="entry name" value="G-PROTEIN COUPLED RECEPTOR 156-RELATED"/>
    <property type="match status" value="1"/>
</dbReference>
<name>A0A1X2IKZ0_9FUNG</name>
<feature type="domain" description="Receptor ligand binding region" evidence="9">
    <location>
        <begin position="1"/>
        <end position="346"/>
    </location>
</feature>
<keyword evidence="11" id="KW-1185">Reference proteome</keyword>
<dbReference type="Gene3D" id="3.40.50.2300">
    <property type="match status" value="2"/>
</dbReference>
<dbReference type="Pfam" id="PF01094">
    <property type="entry name" value="ANF_receptor"/>
    <property type="match status" value="1"/>
</dbReference>
<dbReference type="GO" id="GO:0004965">
    <property type="term" value="F:G protein-coupled GABA receptor activity"/>
    <property type="evidence" value="ECO:0007669"/>
    <property type="project" value="InterPro"/>
</dbReference>
<dbReference type="GO" id="GO:0038039">
    <property type="term" value="C:G protein-coupled receptor heterodimeric complex"/>
    <property type="evidence" value="ECO:0007669"/>
    <property type="project" value="TreeGrafter"/>
</dbReference>
<keyword evidence="4" id="KW-0297">G-protein coupled receptor</keyword>
<dbReference type="GO" id="GO:0007214">
    <property type="term" value="P:gamma-aminobutyric acid signaling pathway"/>
    <property type="evidence" value="ECO:0007669"/>
    <property type="project" value="TreeGrafter"/>
</dbReference>
<dbReference type="STRING" id="90262.A0A1X2IKZ0"/>